<evidence type="ECO:0000256" key="6">
    <source>
        <dbReference type="RuleBase" id="RU004355"/>
    </source>
</evidence>
<dbReference type="Pfam" id="PF13742">
    <property type="entry name" value="tRNA_anti_2"/>
    <property type="match status" value="1"/>
</dbReference>
<dbReference type="GO" id="GO:0005737">
    <property type="term" value="C:cytoplasm"/>
    <property type="evidence" value="ECO:0007669"/>
    <property type="project" value="UniProtKB-SubCell"/>
</dbReference>
<evidence type="ECO:0000256" key="1">
    <source>
        <dbReference type="ARBA" id="ARBA00022490"/>
    </source>
</evidence>
<sequence length="403" mass="45513">MKIKTLSVCEVNNYIKKVLDNDFILNNLSVRGEISNLKYHTSGHIYFSLKDEFSKINCIMFKGNANNLDFLLKEGMSVIVSGRASVYTASGSFQLYCNSIEQEGVGNLHVKFEKLKEKLSREGYFNDEFKKPLPKNPYRVGIVTSETGAAICDLTNVIRRRNSKVDIVLYPAAVQGVNAYKTIIEGIKYFNKSKSVDVIIIGRGGGSIEELWNFNEEELAIEIFKSKLPIVSAVGHEIDFTISDFVADFRAATPSQAGEIVVPLESELNYNIDRCKEKLIAIIENKIYNEKSKLETLNKVLNLNSPSNKIANKYINIDNLKEKLNNIIYHKIKSNKEKIFSLNSILQAHNPINILGKGYAIIEGEDNRVLKSKESFIDKEDLLIKMQDGYVKGEFTLLEKGEI</sequence>
<dbReference type="GO" id="GO:0009318">
    <property type="term" value="C:exodeoxyribonuclease VII complex"/>
    <property type="evidence" value="ECO:0007669"/>
    <property type="project" value="UniProtKB-UniRule"/>
</dbReference>
<dbReference type="NCBIfam" id="TIGR00237">
    <property type="entry name" value="xseA"/>
    <property type="match status" value="1"/>
</dbReference>
<dbReference type="InterPro" id="IPR025824">
    <property type="entry name" value="OB-fold_nuc-bd_dom"/>
</dbReference>
<reference evidence="9 10" key="1">
    <citation type="submission" date="2012-05" db="EMBL/GenBank/DDBJ databases">
        <authorList>
            <person name="Weinstock G."/>
            <person name="Sodergren E."/>
            <person name="Lobos E.A."/>
            <person name="Fulton L."/>
            <person name="Fulton R."/>
            <person name="Courtney L."/>
            <person name="Fronick C."/>
            <person name="O'Laughlin M."/>
            <person name="Godfrey J."/>
            <person name="Wilson R.M."/>
            <person name="Miner T."/>
            <person name="Farmer C."/>
            <person name="Delehaunty K."/>
            <person name="Cordes M."/>
            <person name="Minx P."/>
            <person name="Tomlinson C."/>
            <person name="Chen J."/>
            <person name="Wollam A."/>
            <person name="Pepin K.H."/>
            <person name="Bhonagiri V."/>
            <person name="Zhang X."/>
            <person name="Suruliraj S."/>
            <person name="Warren W."/>
            <person name="Mitreva M."/>
            <person name="Mardis E.R."/>
            <person name="Wilson R.K."/>
        </authorList>
    </citation>
    <scope>NUCLEOTIDE SEQUENCE [LARGE SCALE GENOMIC DNA]</scope>
    <source>
        <strain evidence="9 10">DSM 1785</strain>
    </source>
</reference>
<dbReference type="STRING" id="545697.HMPREF0216_01603"/>
<dbReference type="InterPro" id="IPR020579">
    <property type="entry name" value="Exonuc_VII_lsu_C"/>
</dbReference>
<keyword evidence="4 5" id="KW-0269">Exonuclease</keyword>
<dbReference type="EMBL" id="AMEZ01000048">
    <property type="protein sequence ID" value="EKY27000.1"/>
    <property type="molecule type" value="Genomic_DNA"/>
</dbReference>
<gene>
    <name evidence="5" type="primary">xseA</name>
    <name evidence="9" type="ORF">HMPREF0216_01603</name>
</gene>
<comment type="function">
    <text evidence="5">Bidirectionally degrades single-stranded DNA into large acid-insoluble oligonucleotides, which are then degraded further into small acid-soluble oligonucleotides.</text>
</comment>
<accession>L1QH39</accession>
<keyword evidence="2 5" id="KW-0540">Nuclease</keyword>
<dbReference type="HOGENOM" id="CLU_023625_2_0_9"/>
<dbReference type="eggNOG" id="COG1570">
    <property type="taxonomic scope" value="Bacteria"/>
</dbReference>
<dbReference type="RefSeq" id="WP_005213069.1">
    <property type="nucleotide sequence ID" value="NZ_KB291640.1"/>
</dbReference>
<evidence type="ECO:0000259" key="8">
    <source>
        <dbReference type="Pfam" id="PF13742"/>
    </source>
</evidence>
<dbReference type="GO" id="GO:0003676">
    <property type="term" value="F:nucleic acid binding"/>
    <property type="evidence" value="ECO:0007669"/>
    <property type="project" value="InterPro"/>
</dbReference>
<comment type="subunit">
    <text evidence="5">Heterooligomer composed of large and small subunits.</text>
</comment>
<evidence type="ECO:0000256" key="2">
    <source>
        <dbReference type="ARBA" id="ARBA00022722"/>
    </source>
</evidence>
<organism evidence="9 10">
    <name type="scientific">Clostridium celatum DSM 1785</name>
    <dbReference type="NCBI Taxonomy" id="545697"/>
    <lineage>
        <taxon>Bacteria</taxon>
        <taxon>Bacillati</taxon>
        <taxon>Bacillota</taxon>
        <taxon>Clostridia</taxon>
        <taxon>Eubacteriales</taxon>
        <taxon>Clostridiaceae</taxon>
        <taxon>Clostridium</taxon>
    </lineage>
</organism>
<protein>
    <recommendedName>
        <fullName evidence="5">Exodeoxyribonuclease 7 large subunit</fullName>
        <ecNumber evidence="5">3.1.11.6</ecNumber>
    </recommendedName>
    <alternativeName>
        <fullName evidence="5">Exodeoxyribonuclease VII large subunit</fullName>
        <shortName evidence="5">Exonuclease VII large subunit</shortName>
    </alternativeName>
</protein>
<keyword evidence="1 5" id="KW-0963">Cytoplasm</keyword>
<dbReference type="HAMAP" id="MF_00378">
    <property type="entry name" value="Exonuc_7_L"/>
    <property type="match status" value="1"/>
</dbReference>
<dbReference type="InterPro" id="IPR003753">
    <property type="entry name" value="Exonuc_VII_L"/>
</dbReference>
<evidence type="ECO:0000313" key="9">
    <source>
        <dbReference type="EMBL" id="EKY27000.1"/>
    </source>
</evidence>
<evidence type="ECO:0000256" key="5">
    <source>
        <dbReference type="HAMAP-Rule" id="MF_00378"/>
    </source>
</evidence>
<keyword evidence="3 5" id="KW-0378">Hydrolase</keyword>
<dbReference type="PATRIC" id="fig|545697.3.peg.1579"/>
<evidence type="ECO:0000259" key="7">
    <source>
        <dbReference type="Pfam" id="PF02601"/>
    </source>
</evidence>
<comment type="similarity">
    <text evidence="5 6">Belongs to the XseA family.</text>
</comment>
<dbReference type="GO" id="GO:0006308">
    <property type="term" value="P:DNA catabolic process"/>
    <property type="evidence" value="ECO:0007669"/>
    <property type="project" value="UniProtKB-UniRule"/>
</dbReference>
<dbReference type="PANTHER" id="PTHR30008">
    <property type="entry name" value="EXODEOXYRIBONUCLEASE 7 LARGE SUBUNIT"/>
    <property type="match status" value="1"/>
</dbReference>
<name>L1QH39_9CLOT</name>
<comment type="caution">
    <text evidence="9">The sequence shown here is derived from an EMBL/GenBank/DDBJ whole genome shotgun (WGS) entry which is preliminary data.</text>
</comment>
<evidence type="ECO:0000256" key="4">
    <source>
        <dbReference type="ARBA" id="ARBA00022839"/>
    </source>
</evidence>
<dbReference type="GO" id="GO:0008855">
    <property type="term" value="F:exodeoxyribonuclease VII activity"/>
    <property type="evidence" value="ECO:0007669"/>
    <property type="project" value="UniProtKB-UniRule"/>
</dbReference>
<proteinExistence type="inferred from homology"/>
<evidence type="ECO:0000313" key="10">
    <source>
        <dbReference type="Proteomes" id="UP000010420"/>
    </source>
</evidence>
<dbReference type="AlphaFoldDB" id="L1QH39"/>
<comment type="subcellular location">
    <subcellularLocation>
        <location evidence="5 6">Cytoplasm</location>
    </subcellularLocation>
</comment>
<feature type="domain" description="OB-fold nucleic acid binding" evidence="8">
    <location>
        <begin position="6"/>
        <end position="101"/>
    </location>
</feature>
<dbReference type="CDD" id="cd04489">
    <property type="entry name" value="ExoVII_LU_OBF"/>
    <property type="match status" value="1"/>
</dbReference>
<keyword evidence="10" id="KW-1185">Reference proteome</keyword>
<dbReference type="Pfam" id="PF02601">
    <property type="entry name" value="Exonuc_VII_L"/>
    <property type="match status" value="1"/>
</dbReference>
<comment type="catalytic activity">
    <reaction evidence="5 6">
        <text>Exonucleolytic cleavage in either 5'- to 3'- or 3'- to 5'-direction to yield nucleoside 5'-phosphates.</text>
        <dbReference type="EC" id="3.1.11.6"/>
    </reaction>
</comment>
<dbReference type="Proteomes" id="UP000010420">
    <property type="component" value="Unassembled WGS sequence"/>
</dbReference>
<feature type="domain" description="Exonuclease VII large subunit C-terminal" evidence="7">
    <location>
        <begin position="124"/>
        <end position="341"/>
    </location>
</feature>
<dbReference type="EC" id="3.1.11.6" evidence="5"/>
<dbReference type="PANTHER" id="PTHR30008:SF0">
    <property type="entry name" value="EXODEOXYRIBONUCLEASE 7 LARGE SUBUNIT"/>
    <property type="match status" value="1"/>
</dbReference>
<evidence type="ECO:0000256" key="3">
    <source>
        <dbReference type="ARBA" id="ARBA00022801"/>
    </source>
</evidence>
<dbReference type="OrthoDB" id="9802795at2"/>